<gene>
    <name evidence="8" type="ORF">GRI89_01700</name>
</gene>
<sequence length="357" mass="37088">MGGTMAFWTEADFDEHERVELVHDRASGLTAIIALHSTYLGPAAGGTRFWHYTDPDAAMRDALRLSRGMSYKNAMAGLPIGGGKAVVLLDANRTKTPEMLAAFGDAVDALGGAYVTAEDVGASEADMVAIHQRTPHVCGLPAEDGSVGGDPGPFTAMGIYLGIKAAVAYKLGSDSVEGVHVALQGCGSVGGGVARLLAKDGAKLTVADVDEDRAKSLAKEVGADAVGADAIMATTCDVFSPNALGAILDEAGVASLDCKIVAGGANNQIARPQHGVQLHKRGILYAPDYVINAGGIINVSLEYLCRQHGEPCDINEVRKRIAQIPDRLVDIWQESKASGLSADVVADAMARKLIGRA</sequence>
<dbReference type="SUPFAM" id="SSF51735">
    <property type="entry name" value="NAD(P)-binding Rossmann-fold domains"/>
    <property type="match status" value="1"/>
</dbReference>
<dbReference type="GO" id="GO:0000166">
    <property type="term" value="F:nucleotide binding"/>
    <property type="evidence" value="ECO:0007669"/>
    <property type="project" value="UniProtKB-KW"/>
</dbReference>
<dbReference type="InterPro" id="IPR036291">
    <property type="entry name" value="NAD(P)-bd_dom_sf"/>
</dbReference>
<evidence type="ECO:0000313" key="8">
    <source>
        <dbReference type="EMBL" id="MXO58258.1"/>
    </source>
</evidence>
<proteinExistence type="inferred from homology"/>
<feature type="binding site" evidence="5">
    <location>
        <begin position="185"/>
        <end position="190"/>
    </location>
    <ligand>
        <name>NAD(+)</name>
        <dbReference type="ChEBI" id="CHEBI:57540"/>
    </ligand>
</feature>
<dbReference type="InterPro" id="IPR006097">
    <property type="entry name" value="Glu/Leu/Phe/Val/Trp_DH_dimer"/>
</dbReference>
<reference evidence="8 9" key="1">
    <citation type="submission" date="2019-12" db="EMBL/GenBank/DDBJ databases">
        <title>Genomic-based taxomic classification of the family Erythrobacteraceae.</title>
        <authorList>
            <person name="Xu L."/>
        </authorList>
    </citation>
    <scope>NUCLEOTIDE SEQUENCE [LARGE SCALE GENOMIC DNA]</scope>
    <source>
        <strain evidence="8 9">MCCC 1K01500</strain>
    </source>
</reference>
<dbReference type="GO" id="GO:0016639">
    <property type="term" value="F:oxidoreductase activity, acting on the CH-NH2 group of donors, NAD or NADP as acceptor"/>
    <property type="evidence" value="ECO:0007669"/>
    <property type="project" value="InterPro"/>
</dbReference>
<evidence type="ECO:0000256" key="6">
    <source>
        <dbReference type="RuleBase" id="RU004417"/>
    </source>
</evidence>
<keyword evidence="3 5" id="KW-0520">NAD</keyword>
<comment type="similarity">
    <text evidence="1 6">Belongs to the Glu/Leu/Phe/Val dehydrogenases family.</text>
</comment>
<dbReference type="InterPro" id="IPR046346">
    <property type="entry name" value="Aminoacid_DH-like_N_sf"/>
</dbReference>
<dbReference type="InterPro" id="IPR006096">
    <property type="entry name" value="Glu/Leu/Phe/Val/Trp_DH_C"/>
</dbReference>
<keyword evidence="2 6" id="KW-0560">Oxidoreductase</keyword>
<protein>
    <submittedName>
        <fullName evidence="8">Amino acid dehydrogenase</fullName>
    </submittedName>
</protein>
<evidence type="ECO:0000256" key="5">
    <source>
        <dbReference type="PIRSR" id="PIRSR000188-2"/>
    </source>
</evidence>
<keyword evidence="9" id="KW-1185">Reference proteome</keyword>
<evidence type="ECO:0000256" key="4">
    <source>
        <dbReference type="PIRSR" id="PIRSR000188-1"/>
    </source>
</evidence>
<feature type="active site" description="Proton donor/acceptor" evidence="4">
    <location>
        <position position="84"/>
    </location>
</feature>
<dbReference type="Proteomes" id="UP000433652">
    <property type="component" value="Unassembled WGS sequence"/>
</dbReference>
<evidence type="ECO:0000256" key="2">
    <source>
        <dbReference type="ARBA" id="ARBA00023002"/>
    </source>
</evidence>
<evidence type="ECO:0000256" key="3">
    <source>
        <dbReference type="ARBA" id="ARBA00023027"/>
    </source>
</evidence>
<evidence type="ECO:0000259" key="7">
    <source>
        <dbReference type="SMART" id="SM00839"/>
    </source>
</evidence>
<dbReference type="InterPro" id="IPR016211">
    <property type="entry name" value="Glu/Phe/Leu/Val/Trp_DH_bac/arc"/>
</dbReference>
<dbReference type="PANTHER" id="PTHR42722:SF1">
    <property type="entry name" value="VALINE DEHYDROGENASE"/>
    <property type="match status" value="1"/>
</dbReference>
<comment type="caution">
    <text evidence="8">The sequence shown here is derived from an EMBL/GenBank/DDBJ whole genome shotgun (WGS) entry which is preliminary data.</text>
</comment>
<dbReference type="OrthoDB" id="9803297at2"/>
<evidence type="ECO:0000313" key="9">
    <source>
        <dbReference type="Proteomes" id="UP000433652"/>
    </source>
</evidence>
<dbReference type="PIRSF" id="PIRSF000188">
    <property type="entry name" value="Phe_leu_dh"/>
    <property type="match status" value="1"/>
</dbReference>
<dbReference type="GO" id="GO:0006520">
    <property type="term" value="P:amino acid metabolic process"/>
    <property type="evidence" value="ECO:0007669"/>
    <property type="project" value="InterPro"/>
</dbReference>
<dbReference type="PRINTS" id="PR00082">
    <property type="entry name" value="GLFDHDRGNASE"/>
</dbReference>
<dbReference type="Gene3D" id="3.40.50.720">
    <property type="entry name" value="NAD(P)-binding Rossmann-like Domain"/>
    <property type="match status" value="1"/>
</dbReference>
<dbReference type="Pfam" id="PF00208">
    <property type="entry name" value="ELFV_dehydrog"/>
    <property type="match status" value="1"/>
</dbReference>
<organism evidence="8 9">
    <name type="scientific">Croceibacterium salegens</name>
    <dbReference type="NCBI Taxonomy" id="1737568"/>
    <lineage>
        <taxon>Bacteria</taxon>
        <taxon>Pseudomonadati</taxon>
        <taxon>Pseudomonadota</taxon>
        <taxon>Alphaproteobacteria</taxon>
        <taxon>Sphingomonadales</taxon>
        <taxon>Erythrobacteraceae</taxon>
        <taxon>Croceibacterium</taxon>
    </lineage>
</organism>
<dbReference type="CDD" id="cd01075">
    <property type="entry name" value="NAD_bind_Leu_Phe_Val_DH"/>
    <property type="match status" value="1"/>
</dbReference>
<dbReference type="Gene3D" id="3.40.50.10860">
    <property type="entry name" value="Leucine Dehydrogenase, chain A, domain 1"/>
    <property type="match status" value="1"/>
</dbReference>
<dbReference type="SUPFAM" id="SSF53223">
    <property type="entry name" value="Aminoacid dehydrogenase-like, N-terminal domain"/>
    <property type="match status" value="1"/>
</dbReference>
<dbReference type="PANTHER" id="PTHR42722">
    <property type="entry name" value="LEUCINE DEHYDROGENASE"/>
    <property type="match status" value="1"/>
</dbReference>
<keyword evidence="5" id="KW-0547">Nucleotide-binding</keyword>
<feature type="domain" description="Glutamate/phenylalanine/leucine/valine/L-tryptophan dehydrogenase C-terminal" evidence="7">
    <location>
        <begin position="149"/>
        <end position="357"/>
    </location>
</feature>
<dbReference type="Pfam" id="PF02812">
    <property type="entry name" value="ELFV_dehydrog_N"/>
    <property type="match status" value="1"/>
</dbReference>
<dbReference type="InterPro" id="IPR006095">
    <property type="entry name" value="Glu/Leu/Phe/Val/Trp_DH"/>
</dbReference>
<evidence type="ECO:0000256" key="1">
    <source>
        <dbReference type="ARBA" id="ARBA00006382"/>
    </source>
</evidence>
<dbReference type="EMBL" id="WTYM01000023">
    <property type="protein sequence ID" value="MXO58258.1"/>
    <property type="molecule type" value="Genomic_DNA"/>
</dbReference>
<dbReference type="AlphaFoldDB" id="A0A6I4SSE5"/>
<dbReference type="SMART" id="SM00839">
    <property type="entry name" value="ELFV_dehydrog"/>
    <property type="match status" value="1"/>
</dbReference>
<accession>A0A6I4SSE5</accession>
<name>A0A6I4SSE5_9SPHN</name>